<evidence type="ECO:0000313" key="1">
    <source>
        <dbReference type="EMBL" id="CAG9836460.1"/>
    </source>
</evidence>
<dbReference type="PANTHER" id="PTHR10773">
    <property type="entry name" value="DNA-DIRECTED RNA POLYMERASES I, II, AND III SUBUNIT RPABC2"/>
    <property type="match status" value="1"/>
</dbReference>
<gene>
    <name evidence="1" type="ORF">DIABBA_LOCUS9546</name>
</gene>
<dbReference type="AlphaFoldDB" id="A0A9N9T0T6"/>
<organism evidence="1 2">
    <name type="scientific">Diabrotica balteata</name>
    <name type="common">Banded cucumber beetle</name>
    <dbReference type="NCBI Taxonomy" id="107213"/>
    <lineage>
        <taxon>Eukaryota</taxon>
        <taxon>Metazoa</taxon>
        <taxon>Ecdysozoa</taxon>
        <taxon>Arthropoda</taxon>
        <taxon>Hexapoda</taxon>
        <taxon>Insecta</taxon>
        <taxon>Pterygota</taxon>
        <taxon>Neoptera</taxon>
        <taxon>Endopterygota</taxon>
        <taxon>Coleoptera</taxon>
        <taxon>Polyphaga</taxon>
        <taxon>Cucujiformia</taxon>
        <taxon>Chrysomeloidea</taxon>
        <taxon>Chrysomelidae</taxon>
        <taxon>Galerucinae</taxon>
        <taxon>Diabroticina</taxon>
        <taxon>Diabroticites</taxon>
        <taxon>Diabrotica</taxon>
    </lineage>
</organism>
<name>A0A9N9T0T6_DIABA</name>
<proteinExistence type="predicted"/>
<sequence length="111" mass="13450">MHIQSFPRRESHYSRNKSRRFYLSTDLNVKKMHQLYLDLYEPASVSNPKYKPKVPYDFYYRHFKENLNYRFGSLRSDTCKKCDVLDNKLKDVTLDENERKVLAAEKKLHTI</sequence>
<accession>A0A9N9T0T6</accession>
<protein>
    <submittedName>
        <fullName evidence="1">Uncharacterized protein</fullName>
    </submittedName>
</protein>
<evidence type="ECO:0000313" key="2">
    <source>
        <dbReference type="Proteomes" id="UP001153709"/>
    </source>
</evidence>
<dbReference type="Proteomes" id="UP001153709">
    <property type="component" value="Chromosome 6"/>
</dbReference>
<reference evidence="1" key="1">
    <citation type="submission" date="2022-01" db="EMBL/GenBank/DDBJ databases">
        <authorList>
            <person name="King R."/>
        </authorList>
    </citation>
    <scope>NUCLEOTIDE SEQUENCE</scope>
</reference>
<dbReference type="OrthoDB" id="6781428at2759"/>
<keyword evidence="2" id="KW-1185">Reference proteome</keyword>
<dbReference type="EMBL" id="OU898281">
    <property type="protein sequence ID" value="CAG9836460.1"/>
    <property type="molecule type" value="Genomic_DNA"/>
</dbReference>
<dbReference type="PANTHER" id="PTHR10773:SF19">
    <property type="match status" value="1"/>
</dbReference>